<evidence type="ECO:0000256" key="4">
    <source>
        <dbReference type="ARBA" id="ARBA00022898"/>
    </source>
</evidence>
<keyword evidence="5" id="KW-0812">Transmembrane</keyword>
<dbReference type="InterPro" id="IPR037029">
    <property type="entry name" value="Alliinase_N_sf"/>
</dbReference>
<dbReference type="InterPro" id="IPR006947">
    <property type="entry name" value="EGF_alliinase"/>
</dbReference>
<evidence type="ECO:0000256" key="5">
    <source>
        <dbReference type="SAM" id="Phobius"/>
    </source>
</evidence>
<dbReference type="GO" id="GO:0008483">
    <property type="term" value="F:transaminase activity"/>
    <property type="evidence" value="ECO:0007669"/>
    <property type="project" value="UniProtKB-KW"/>
</dbReference>
<dbReference type="CDD" id="cd00609">
    <property type="entry name" value="AAT_like"/>
    <property type="match status" value="1"/>
</dbReference>
<dbReference type="InterPro" id="IPR006948">
    <property type="entry name" value="Alliinase_C"/>
</dbReference>
<dbReference type="InterPro" id="IPR050478">
    <property type="entry name" value="Ethylene_sulfur-biosynth"/>
</dbReference>
<keyword evidence="3 8" id="KW-0032">Aminotransferase</keyword>
<comment type="similarity">
    <text evidence="2">Belongs to the alliinase family.</text>
</comment>
<dbReference type="GO" id="GO:0016846">
    <property type="term" value="F:carbon-sulfur lyase activity"/>
    <property type="evidence" value="ECO:0007669"/>
    <property type="project" value="InterPro"/>
</dbReference>
<evidence type="ECO:0000256" key="2">
    <source>
        <dbReference type="ARBA" id="ARBA00006312"/>
    </source>
</evidence>
<dbReference type="AlphaFoldDB" id="A0A9W7ITZ7"/>
<dbReference type="InterPro" id="IPR015424">
    <property type="entry name" value="PyrdxlP-dep_Trfase"/>
</dbReference>
<organism evidence="8 9">
    <name type="scientific">Hibiscus trionum</name>
    <name type="common">Flower of an hour</name>
    <dbReference type="NCBI Taxonomy" id="183268"/>
    <lineage>
        <taxon>Eukaryota</taxon>
        <taxon>Viridiplantae</taxon>
        <taxon>Streptophyta</taxon>
        <taxon>Embryophyta</taxon>
        <taxon>Tracheophyta</taxon>
        <taxon>Spermatophyta</taxon>
        <taxon>Magnoliopsida</taxon>
        <taxon>eudicotyledons</taxon>
        <taxon>Gunneridae</taxon>
        <taxon>Pentapetalae</taxon>
        <taxon>rosids</taxon>
        <taxon>malvids</taxon>
        <taxon>Malvales</taxon>
        <taxon>Malvaceae</taxon>
        <taxon>Malvoideae</taxon>
        <taxon>Hibiscus</taxon>
    </lineage>
</organism>
<dbReference type="Gene3D" id="3.90.1150.10">
    <property type="entry name" value="Aspartate Aminotransferase, domain 1"/>
    <property type="match status" value="1"/>
</dbReference>
<dbReference type="OrthoDB" id="2020362at2759"/>
<feature type="transmembrane region" description="Helical" evidence="5">
    <location>
        <begin position="12"/>
        <end position="30"/>
    </location>
</feature>
<evidence type="ECO:0000256" key="3">
    <source>
        <dbReference type="ARBA" id="ARBA00022576"/>
    </source>
</evidence>
<evidence type="ECO:0000256" key="1">
    <source>
        <dbReference type="ARBA" id="ARBA00001933"/>
    </source>
</evidence>
<comment type="cofactor">
    <cofactor evidence="1">
        <name>pyridoxal 5'-phosphate</name>
        <dbReference type="ChEBI" id="CHEBI:597326"/>
    </cofactor>
</comment>
<dbReference type="GO" id="GO:0006520">
    <property type="term" value="P:amino acid metabolic process"/>
    <property type="evidence" value="ECO:0007669"/>
    <property type="project" value="TreeGrafter"/>
</dbReference>
<name>A0A9W7ITZ7_HIBTR</name>
<evidence type="ECO:0000313" key="9">
    <source>
        <dbReference type="Proteomes" id="UP001165190"/>
    </source>
</evidence>
<keyword evidence="5" id="KW-1133">Transmembrane helix</keyword>
<keyword evidence="4" id="KW-0663">Pyridoxal phosphate</keyword>
<dbReference type="InterPro" id="IPR015421">
    <property type="entry name" value="PyrdxlP-dep_Trfase_major"/>
</dbReference>
<dbReference type="Pfam" id="PF04864">
    <property type="entry name" value="Alliinase_C"/>
    <property type="match status" value="1"/>
</dbReference>
<dbReference type="Gene3D" id="3.40.640.10">
    <property type="entry name" value="Type I PLP-dependent aspartate aminotransferase-like (Major domain)"/>
    <property type="match status" value="1"/>
</dbReference>
<keyword evidence="3 8" id="KW-0808">Transferase</keyword>
<sequence>MVKNQFSSKYVPCLVFSILLNLLLTVNIYVGTSRLSWSSTAAAEAEAVAEIGCSGHGRAYLDGLLGEENEPVCECNTCYTGPDCSQFIPHCTANADSGDPLFLEPFWLQHSTSSALVVSGWHRMSYSFTHNTLISQQLESLIRKLHAFVGNALTRNRYIVFGAGSTQILNAAAYALSPVNTSQSPTRVVASVPYYSLYKDQVEYFNSERFKFDGDAYTWRNRSDARPSTNVIEFVTSPNNPDGQLNRAIVDGTNVKTIFDRAYYWPHFTPIPAPADEDLMVFTLSKLTGHAGSRFGWAVVKDESVFNRMVTHMQLNSIGVSRDTQLRAFKLLKAVLEEGTGIFDFAYRTMKTRWERLAATLLLSNRFSLQKFNPQYCHFYNEIRDFSPAYAWVKCEREEDKDCYAVLKAANIIGRRGNVFGSEDRYVRLSLVRSQDDFDILIHRLQKEVSEEDGARIM</sequence>
<comment type="caution">
    <text evidence="8">The sequence shown here is derived from an EMBL/GenBank/DDBJ whole genome shotgun (WGS) entry which is preliminary data.</text>
</comment>
<proteinExistence type="inferred from homology"/>
<dbReference type="PANTHER" id="PTHR43795:SF20">
    <property type="entry name" value="TRYPTOPHAN AMINOTRANSFERASE-RELATED PROTEIN 3"/>
    <property type="match status" value="1"/>
</dbReference>
<dbReference type="Gene3D" id="2.10.25.30">
    <property type="entry name" value="EGF-like, alliinase"/>
    <property type="match status" value="1"/>
</dbReference>
<keyword evidence="9" id="KW-1185">Reference proteome</keyword>
<feature type="domain" description="Alliinase C-terminal" evidence="7">
    <location>
        <begin position="93"/>
        <end position="447"/>
    </location>
</feature>
<evidence type="ECO:0000313" key="8">
    <source>
        <dbReference type="EMBL" id="GMJ02391.1"/>
    </source>
</evidence>
<gene>
    <name evidence="8" type="ORF">HRI_003908400</name>
</gene>
<evidence type="ECO:0000259" key="7">
    <source>
        <dbReference type="Pfam" id="PF04864"/>
    </source>
</evidence>
<protein>
    <submittedName>
        <fullName evidence="8">TRYPTOPHAN AMINOTRANSFERASE RELATED 4</fullName>
    </submittedName>
</protein>
<dbReference type="PANTHER" id="PTHR43795">
    <property type="entry name" value="BIFUNCTIONAL ASPARTATE AMINOTRANSFERASE AND GLUTAMATE/ASPARTATE-PREPHENATE AMINOTRANSFERASE-RELATED"/>
    <property type="match status" value="1"/>
</dbReference>
<dbReference type="Proteomes" id="UP001165190">
    <property type="component" value="Unassembled WGS sequence"/>
</dbReference>
<reference evidence="8" key="1">
    <citation type="submission" date="2023-05" db="EMBL/GenBank/DDBJ databases">
        <title>Genome and transcriptome analyses reveal genes involved in the formation of fine ridges on petal epidermal cells in Hibiscus trionum.</title>
        <authorList>
            <person name="Koshimizu S."/>
            <person name="Masuda S."/>
            <person name="Ishii T."/>
            <person name="Shirasu K."/>
            <person name="Hoshino A."/>
            <person name="Arita M."/>
        </authorList>
    </citation>
    <scope>NUCLEOTIDE SEQUENCE</scope>
    <source>
        <strain evidence="8">Hamamatsu line</strain>
    </source>
</reference>
<keyword evidence="5" id="KW-0472">Membrane</keyword>
<dbReference type="InterPro" id="IPR015422">
    <property type="entry name" value="PyrdxlP-dep_Trfase_small"/>
</dbReference>
<dbReference type="SUPFAM" id="SSF53383">
    <property type="entry name" value="PLP-dependent transferases"/>
    <property type="match status" value="1"/>
</dbReference>
<dbReference type="EMBL" id="BSYR01000036">
    <property type="protein sequence ID" value="GMJ02391.1"/>
    <property type="molecule type" value="Genomic_DNA"/>
</dbReference>
<dbReference type="Pfam" id="PF04863">
    <property type="entry name" value="EGF_alliinase"/>
    <property type="match status" value="1"/>
</dbReference>
<feature type="domain" description="Alliinase EGF-like" evidence="6">
    <location>
        <begin position="36"/>
        <end position="91"/>
    </location>
</feature>
<accession>A0A9W7ITZ7</accession>
<evidence type="ECO:0000259" key="6">
    <source>
        <dbReference type="Pfam" id="PF04863"/>
    </source>
</evidence>